<gene>
    <name evidence="2" type="ORF">SAMN04487779_10477</name>
</gene>
<evidence type="ECO:0000313" key="2">
    <source>
        <dbReference type="EMBL" id="SDE51496.1"/>
    </source>
</evidence>
<evidence type="ECO:0000259" key="1">
    <source>
        <dbReference type="Pfam" id="PF13817"/>
    </source>
</evidence>
<dbReference type="InterPro" id="IPR039552">
    <property type="entry name" value="IS66_C"/>
</dbReference>
<name>A0A1G7DK74_9PROT</name>
<feature type="domain" description="Transposase IS66 C-terminal" evidence="1">
    <location>
        <begin position="4"/>
        <end position="43"/>
    </location>
</feature>
<evidence type="ECO:0000313" key="3">
    <source>
        <dbReference type="Proteomes" id="UP000198925"/>
    </source>
</evidence>
<keyword evidence="3" id="KW-1185">Reference proteome</keyword>
<dbReference type="Proteomes" id="UP000198925">
    <property type="component" value="Unassembled WGS sequence"/>
</dbReference>
<dbReference type="EMBL" id="FMZX01000047">
    <property type="protein sequence ID" value="SDE51496.1"/>
    <property type="molecule type" value="Genomic_DNA"/>
</dbReference>
<protein>
    <submittedName>
        <fullName evidence="2">IS66 C-terminal element</fullName>
    </submittedName>
</protein>
<sequence>MAMTLIQTAKLNGVDPQAWLTDVLERIVSGRTKVTELDTLLPWNWKPNNSAAVPAVAA</sequence>
<reference evidence="2 3" key="1">
    <citation type="submission" date="2016-10" db="EMBL/GenBank/DDBJ databases">
        <authorList>
            <person name="de Groot N.N."/>
        </authorList>
    </citation>
    <scope>NUCLEOTIDE SEQUENCE [LARGE SCALE GENOMIC DNA]</scope>
    <source>
        <strain evidence="2 3">CPCC 100156</strain>
    </source>
</reference>
<dbReference type="Pfam" id="PF13817">
    <property type="entry name" value="DDE_Tnp_IS66_C"/>
    <property type="match status" value="1"/>
</dbReference>
<proteinExistence type="predicted"/>
<accession>A0A1G7DK74</accession>
<dbReference type="AlphaFoldDB" id="A0A1G7DK74"/>
<organism evidence="2 3">
    <name type="scientific">Belnapia rosea</name>
    <dbReference type="NCBI Taxonomy" id="938405"/>
    <lineage>
        <taxon>Bacteria</taxon>
        <taxon>Pseudomonadati</taxon>
        <taxon>Pseudomonadota</taxon>
        <taxon>Alphaproteobacteria</taxon>
        <taxon>Acetobacterales</taxon>
        <taxon>Roseomonadaceae</taxon>
        <taxon>Belnapia</taxon>
    </lineage>
</organism>